<proteinExistence type="predicted"/>
<dbReference type="AlphaFoldDB" id="A0A804LZ13"/>
<dbReference type="InParanoid" id="A0A804LZ13"/>
<reference evidence="3" key="1">
    <citation type="submission" date="2015-12" db="EMBL/GenBank/DDBJ databases">
        <title>Update maize B73 reference genome by single molecule sequencing technologies.</title>
        <authorList>
            <consortium name="Maize Genome Sequencing Project"/>
            <person name="Ware D."/>
        </authorList>
    </citation>
    <scope>NUCLEOTIDE SEQUENCE [LARGE SCALE GENOMIC DNA]</scope>
    <source>
        <strain evidence="3">cv. B73</strain>
    </source>
</reference>
<dbReference type="Gramene" id="Zm00001eb046640_T001">
    <property type="protein sequence ID" value="Zm00001eb046640_P001"/>
    <property type="gene ID" value="Zm00001eb046640"/>
</dbReference>
<organism evidence="2 3">
    <name type="scientific">Zea mays</name>
    <name type="common">Maize</name>
    <dbReference type="NCBI Taxonomy" id="4577"/>
    <lineage>
        <taxon>Eukaryota</taxon>
        <taxon>Viridiplantae</taxon>
        <taxon>Streptophyta</taxon>
        <taxon>Embryophyta</taxon>
        <taxon>Tracheophyta</taxon>
        <taxon>Spermatophyta</taxon>
        <taxon>Magnoliopsida</taxon>
        <taxon>Liliopsida</taxon>
        <taxon>Poales</taxon>
        <taxon>Poaceae</taxon>
        <taxon>PACMAD clade</taxon>
        <taxon>Panicoideae</taxon>
        <taxon>Andropogonodae</taxon>
        <taxon>Andropogoneae</taxon>
        <taxon>Tripsacinae</taxon>
        <taxon>Zea</taxon>
    </lineage>
</organism>
<evidence type="ECO:0000313" key="3">
    <source>
        <dbReference type="Proteomes" id="UP000007305"/>
    </source>
</evidence>
<reference evidence="2" key="2">
    <citation type="submission" date="2019-07" db="EMBL/GenBank/DDBJ databases">
        <authorList>
            <person name="Seetharam A."/>
            <person name="Woodhouse M."/>
            <person name="Cannon E."/>
        </authorList>
    </citation>
    <scope>NUCLEOTIDE SEQUENCE [LARGE SCALE GENOMIC DNA]</scope>
    <source>
        <strain evidence="2">cv. B73</strain>
    </source>
</reference>
<keyword evidence="3" id="KW-1185">Reference proteome</keyword>
<name>A0A804LZ13_MAIZE</name>
<protein>
    <submittedName>
        <fullName evidence="2">Uncharacterized protein</fullName>
    </submittedName>
</protein>
<accession>A0A804LZ13</accession>
<dbReference type="EnsemblPlants" id="Zm00001eb046640_T001">
    <property type="protein sequence ID" value="Zm00001eb046640_P001"/>
    <property type="gene ID" value="Zm00001eb046640"/>
</dbReference>
<evidence type="ECO:0000313" key="2">
    <source>
        <dbReference type="EnsemblPlants" id="Zm00001eb046640_P001"/>
    </source>
</evidence>
<evidence type="ECO:0000256" key="1">
    <source>
        <dbReference type="SAM" id="MobiDB-lite"/>
    </source>
</evidence>
<dbReference type="Proteomes" id="UP000007305">
    <property type="component" value="Chromosome 1"/>
</dbReference>
<feature type="region of interest" description="Disordered" evidence="1">
    <location>
        <begin position="102"/>
        <end position="142"/>
    </location>
</feature>
<reference evidence="2" key="3">
    <citation type="submission" date="2021-05" db="UniProtKB">
        <authorList>
            <consortium name="EnsemblPlants"/>
        </authorList>
    </citation>
    <scope>IDENTIFICATION</scope>
    <source>
        <strain evidence="2">cv. B73</strain>
    </source>
</reference>
<sequence length="154" mass="16375">MQATADEAEMNAVLRMLAGKSSKSAHTESASVAAGRAFGGDEGACSPGGARRKRLCRTCYLAVSAEGKKRKRRLRRSSGLELGADSAALVLVGDPTSANLEDDIESCGGTRVGGRVSDMDEEDEEEVHPLVRKNRRSKNSNDVSIQALSRLVNL</sequence>